<dbReference type="RefSeq" id="XP_025423123.1">
    <property type="nucleotide sequence ID" value="XM_025567338.1"/>
</dbReference>
<dbReference type="Gene3D" id="3.60.10.10">
    <property type="entry name" value="Endonuclease/exonuclease/phosphatase"/>
    <property type="match status" value="1"/>
</dbReference>
<keyword evidence="2" id="KW-1185">Reference proteome</keyword>
<name>A0A8B8GJB4_9HEMI</name>
<accession>A0A8B8GJB4</accession>
<dbReference type="OrthoDB" id="6594538at2759"/>
<dbReference type="InterPro" id="IPR043502">
    <property type="entry name" value="DNA/RNA_pol_sf"/>
</dbReference>
<dbReference type="Proteomes" id="UP000694846">
    <property type="component" value="Unplaced"/>
</dbReference>
<dbReference type="PROSITE" id="PS50878">
    <property type="entry name" value="RT_POL"/>
    <property type="match status" value="1"/>
</dbReference>
<evidence type="ECO:0000259" key="1">
    <source>
        <dbReference type="PROSITE" id="PS50878"/>
    </source>
</evidence>
<dbReference type="GO" id="GO:0071897">
    <property type="term" value="P:DNA biosynthetic process"/>
    <property type="evidence" value="ECO:0007669"/>
    <property type="project" value="UniProtKB-ARBA"/>
</dbReference>
<dbReference type="GeneID" id="112692608"/>
<reference evidence="3" key="1">
    <citation type="submission" date="2025-08" db="UniProtKB">
        <authorList>
            <consortium name="RefSeq"/>
        </authorList>
    </citation>
    <scope>IDENTIFICATION</scope>
    <source>
        <tissue evidence="3">Whole body</tissue>
    </source>
</reference>
<sequence length="633" mass="73704">MIPSKNQPWSWRIRYKLGHGKRTVELKITMWNITSHFRTGSCQNLVDVISTYGIKVVALQEIRWMGAGQLKVGEYVIFYSGLESSHFFGSGFAVHESLEPYVREFNPVSERIAVLRINTTPLNMVLICVHALTEVSTDNDKNAFYENLDRVYDKIPGNLIKVILGDLNAMCGKEIQFQPTIGKESLHYNSNDNGLRIISFASSKNMIISSTTYPHKKIHKGKWRSPDGKTINQINQILIQRRFRSCVEDVRSYRGQIAVNLEALKDIETQRNYATKVGNQLKKLEGQDINSEWTQAITFIKEVAEQSIGRMEKKKGINDLMRPVAKQSRNGEEKRSFLNGILQEAEKDRSQGSIRHFFKTIKKYSTFNPSLKAVKDREGTILMEPEKKITRWKEYFADLLDGTIPLDPIENKIFQKAKQLVKEISMEEVRAAIRSLKNWKAPGSDSIPSELIKYGGDDMYNFIYRICLRVCQEEKMPENWNEAIIIPIYKKGDKTECNNYRGISLLNSVYKIFSKVLLNRLIPYAEECLDEYQSGFRKGRSTIEQLSVIAQIIEKKYEYRQEMWQMFVDFRKAYDSIHRNSLYNIMEEFGLNWKPEGRKPRGRPRKRWMDVMEKDLEDLGAQNWREIVQDRDK</sequence>
<dbReference type="SUPFAM" id="SSF56219">
    <property type="entry name" value="DNase I-like"/>
    <property type="match status" value="1"/>
</dbReference>
<gene>
    <name evidence="3" type="primary">LOC112692608</name>
</gene>
<evidence type="ECO:0000313" key="3">
    <source>
        <dbReference type="RefSeq" id="XP_025423123.1"/>
    </source>
</evidence>
<dbReference type="PANTHER" id="PTHR19446">
    <property type="entry name" value="REVERSE TRANSCRIPTASES"/>
    <property type="match status" value="1"/>
</dbReference>
<protein>
    <submittedName>
        <fullName evidence="3">Uncharacterized protein LOC112692608</fullName>
    </submittedName>
</protein>
<dbReference type="InterPro" id="IPR036691">
    <property type="entry name" value="Endo/exonu/phosph_ase_sf"/>
</dbReference>
<organism evidence="2 3">
    <name type="scientific">Sipha flava</name>
    <name type="common">yellow sugarcane aphid</name>
    <dbReference type="NCBI Taxonomy" id="143950"/>
    <lineage>
        <taxon>Eukaryota</taxon>
        <taxon>Metazoa</taxon>
        <taxon>Ecdysozoa</taxon>
        <taxon>Arthropoda</taxon>
        <taxon>Hexapoda</taxon>
        <taxon>Insecta</taxon>
        <taxon>Pterygota</taxon>
        <taxon>Neoptera</taxon>
        <taxon>Paraneoptera</taxon>
        <taxon>Hemiptera</taxon>
        <taxon>Sternorrhyncha</taxon>
        <taxon>Aphidomorpha</taxon>
        <taxon>Aphidoidea</taxon>
        <taxon>Aphididae</taxon>
        <taxon>Sipha</taxon>
    </lineage>
</organism>
<dbReference type="Pfam" id="PF00078">
    <property type="entry name" value="RVT_1"/>
    <property type="match status" value="1"/>
</dbReference>
<feature type="domain" description="Reverse transcriptase" evidence="1">
    <location>
        <begin position="469"/>
        <end position="633"/>
    </location>
</feature>
<evidence type="ECO:0000313" key="2">
    <source>
        <dbReference type="Proteomes" id="UP000694846"/>
    </source>
</evidence>
<dbReference type="CDD" id="cd01650">
    <property type="entry name" value="RT_nLTR_like"/>
    <property type="match status" value="1"/>
</dbReference>
<dbReference type="InterPro" id="IPR000477">
    <property type="entry name" value="RT_dom"/>
</dbReference>
<dbReference type="AlphaFoldDB" id="A0A8B8GJB4"/>
<dbReference type="SUPFAM" id="SSF56672">
    <property type="entry name" value="DNA/RNA polymerases"/>
    <property type="match status" value="1"/>
</dbReference>
<proteinExistence type="predicted"/>